<accession>A0A382M225</accession>
<dbReference type="GO" id="GO:0016020">
    <property type="term" value="C:membrane"/>
    <property type="evidence" value="ECO:0007669"/>
    <property type="project" value="UniProtKB-SubCell"/>
</dbReference>
<evidence type="ECO:0000313" key="7">
    <source>
        <dbReference type="EMBL" id="SVC42688.1"/>
    </source>
</evidence>
<protein>
    <recommendedName>
        <fullName evidence="6">ABC transmembrane type-1 domain-containing protein</fullName>
    </recommendedName>
</protein>
<comment type="subcellular location">
    <subcellularLocation>
        <location evidence="1">Membrane</location>
        <topology evidence="1">Multi-pass membrane protein</topology>
    </subcellularLocation>
</comment>
<dbReference type="InterPro" id="IPR011527">
    <property type="entry name" value="ABC1_TM_dom"/>
</dbReference>
<feature type="non-terminal residue" evidence="7">
    <location>
        <position position="211"/>
    </location>
</feature>
<dbReference type="PROSITE" id="PS50929">
    <property type="entry name" value="ABC_TM1F"/>
    <property type="match status" value="1"/>
</dbReference>
<feature type="transmembrane region" description="Helical" evidence="5">
    <location>
        <begin position="76"/>
        <end position="97"/>
    </location>
</feature>
<gene>
    <name evidence="7" type="ORF">METZ01_LOCUS295542</name>
</gene>
<dbReference type="Pfam" id="PF00664">
    <property type="entry name" value="ABC_membrane"/>
    <property type="match status" value="1"/>
</dbReference>
<dbReference type="AlphaFoldDB" id="A0A382M225"/>
<reference evidence="7" key="1">
    <citation type="submission" date="2018-05" db="EMBL/GenBank/DDBJ databases">
        <authorList>
            <person name="Lanie J.A."/>
            <person name="Ng W.-L."/>
            <person name="Kazmierczak K.M."/>
            <person name="Andrzejewski T.M."/>
            <person name="Davidsen T.M."/>
            <person name="Wayne K.J."/>
            <person name="Tettelin H."/>
            <person name="Glass J.I."/>
            <person name="Rusch D."/>
            <person name="Podicherti R."/>
            <person name="Tsui H.-C.T."/>
            <person name="Winkler M.E."/>
        </authorList>
    </citation>
    <scope>NUCLEOTIDE SEQUENCE</scope>
</reference>
<name>A0A382M225_9ZZZZ</name>
<evidence type="ECO:0000259" key="6">
    <source>
        <dbReference type="PROSITE" id="PS50929"/>
    </source>
</evidence>
<dbReference type="InterPro" id="IPR039421">
    <property type="entry name" value="Type_1_exporter"/>
</dbReference>
<feature type="transmembrane region" description="Helical" evidence="5">
    <location>
        <begin position="36"/>
        <end position="56"/>
    </location>
</feature>
<feature type="transmembrane region" description="Helical" evidence="5">
    <location>
        <begin position="182"/>
        <end position="201"/>
    </location>
</feature>
<dbReference type="CDD" id="cd18544">
    <property type="entry name" value="ABC_6TM_TmrA_like"/>
    <property type="match status" value="1"/>
</dbReference>
<keyword evidence="3 5" id="KW-1133">Transmembrane helix</keyword>
<proteinExistence type="predicted"/>
<dbReference type="PANTHER" id="PTHR43394:SF1">
    <property type="entry name" value="ATP-BINDING CASSETTE SUB-FAMILY B MEMBER 10, MITOCHONDRIAL"/>
    <property type="match status" value="1"/>
</dbReference>
<evidence type="ECO:0000256" key="5">
    <source>
        <dbReference type="SAM" id="Phobius"/>
    </source>
</evidence>
<feature type="transmembrane region" description="Helical" evidence="5">
    <location>
        <begin position="151"/>
        <end position="176"/>
    </location>
</feature>
<dbReference type="Gene3D" id="1.20.1560.10">
    <property type="entry name" value="ABC transporter type 1, transmembrane domain"/>
    <property type="match status" value="1"/>
</dbReference>
<feature type="domain" description="ABC transmembrane type-1" evidence="6">
    <location>
        <begin position="42"/>
        <end position="211"/>
    </location>
</feature>
<dbReference type="GO" id="GO:0015421">
    <property type="term" value="F:ABC-type oligopeptide transporter activity"/>
    <property type="evidence" value="ECO:0007669"/>
    <property type="project" value="TreeGrafter"/>
</dbReference>
<dbReference type="InterPro" id="IPR036640">
    <property type="entry name" value="ABC1_TM_sf"/>
</dbReference>
<organism evidence="7">
    <name type="scientific">marine metagenome</name>
    <dbReference type="NCBI Taxonomy" id="408172"/>
    <lineage>
        <taxon>unclassified sequences</taxon>
        <taxon>metagenomes</taxon>
        <taxon>ecological metagenomes</taxon>
    </lineage>
</organism>
<evidence type="ECO:0000256" key="3">
    <source>
        <dbReference type="ARBA" id="ARBA00022989"/>
    </source>
</evidence>
<dbReference type="SUPFAM" id="SSF90123">
    <property type="entry name" value="ABC transporter transmembrane region"/>
    <property type="match status" value="1"/>
</dbReference>
<sequence>MFGGSSLHEYSEEEEDLGKIYDSVLMRRLIAYLRPYAFEVTLIVLLTLISTATRLASPYLTKIAIDDYIVPKQLDGFRIIAFYLLFLLAVEFLFSYLETYRLEMLGQRIMHDFRMQIFTHLQRADVSFFDQNPVGRLMTRVMGDVSALNELYTYGIITIVANLLSIGGIMFMMLWINWQLALATFIVLPIILVMTTVYQIYSRRAFRDQRK</sequence>
<evidence type="ECO:0000256" key="1">
    <source>
        <dbReference type="ARBA" id="ARBA00004141"/>
    </source>
</evidence>
<keyword evidence="2 5" id="KW-0812">Transmembrane</keyword>
<dbReference type="PANTHER" id="PTHR43394">
    <property type="entry name" value="ATP-DEPENDENT PERMEASE MDL1, MITOCHONDRIAL"/>
    <property type="match status" value="1"/>
</dbReference>
<keyword evidence="4 5" id="KW-0472">Membrane</keyword>
<evidence type="ECO:0000256" key="2">
    <source>
        <dbReference type="ARBA" id="ARBA00022692"/>
    </source>
</evidence>
<evidence type="ECO:0000256" key="4">
    <source>
        <dbReference type="ARBA" id="ARBA00023136"/>
    </source>
</evidence>
<dbReference type="GO" id="GO:0005524">
    <property type="term" value="F:ATP binding"/>
    <property type="evidence" value="ECO:0007669"/>
    <property type="project" value="InterPro"/>
</dbReference>
<dbReference type="EMBL" id="UINC01090601">
    <property type="protein sequence ID" value="SVC42688.1"/>
    <property type="molecule type" value="Genomic_DNA"/>
</dbReference>